<sequence>MDPHTLRVAREDVSKTFAEQVCLLAERHRDLRNIFIRTLAKCGSIATEVAPPCLAALAVLAQASDDSTAELYQAVANLNCEGLDKVLANFVVDLAAAA</sequence>
<comment type="caution">
    <text evidence="1">The sequence shown here is derived from an EMBL/GenBank/DDBJ whole genome shotgun (WGS) entry which is preliminary data.</text>
</comment>
<evidence type="ECO:0000313" key="1">
    <source>
        <dbReference type="EMBL" id="OLP75210.1"/>
    </source>
</evidence>
<protein>
    <submittedName>
        <fullName evidence="1">Uncharacterized protein</fullName>
    </submittedName>
</protein>
<organism evidence="1 2">
    <name type="scientific">Symbiodinium microadriaticum</name>
    <name type="common">Dinoflagellate</name>
    <name type="synonym">Zooxanthella microadriatica</name>
    <dbReference type="NCBI Taxonomy" id="2951"/>
    <lineage>
        <taxon>Eukaryota</taxon>
        <taxon>Sar</taxon>
        <taxon>Alveolata</taxon>
        <taxon>Dinophyceae</taxon>
        <taxon>Suessiales</taxon>
        <taxon>Symbiodiniaceae</taxon>
        <taxon>Symbiodinium</taxon>
    </lineage>
</organism>
<evidence type="ECO:0000313" key="2">
    <source>
        <dbReference type="Proteomes" id="UP000186817"/>
    </source>
</evidence>
<feature type="non-terminal residue" evidence="1">
    <location>
        <position position="98"/>
    </location>
</feature>
<dbReference type="EMBL" id="LSRX01002685">
    <property type="protein sequence ID" value="OLP75210.1"/>
    <property type="molecule type" value="Genomic_DNA"/>
</dbReference>
<name>A0A1Q9BX90_SYMMI</name>
<reference evidence="1 2" key="1">
    <citation type="submission" date="2016-02" db="EMBL/GenBank/DDBJ databases">
        <title>Genome analysis of coral dinoflagellate symbionts highlights evolutionary adaptations to a symbiotic lifestyle.</title>
        <authorList>
            <person name="Aranda M."/>
            <person name="Li Y."/>
            <person name="Liew Y.J."/>
            <person name="Baumgarten S."/>
            <person name="Simakov O."/>
            <person name="Wilson M."/>
            <person name="Piel J."/>
            <person name="Ashoor H."/>
            <person name="Bougouffa S."/>
            <person name="Bajic V.B."/>
            <person name="Ryu T."/>
            <person name="Ravasi T."/>
            <person name="Bayer T."/>
            <person name="Micklem G."/>
            <person name="Kim H."/>
            <person name="Bhak J."/>
            <person name="Lajeunesse T.C."/>
            <person name="Voolstra C.R."/>
        </authorList>
    </citation>
    <scope>NUCLEOTIDE SEQUENCE [LARGE SCALE GENOMIC DNA]</scope>
    <source>
        <strain evidence="1 2">CCMP2467</strain>
    </source>
</reference>
<accession>A0A1Q9BX90</accession>
<dbReference type="AlphaFoldDB" id="A0A1Q9BX90"/>
<dbReference type="Proteomes" id="UP000186817">
    <property type="component" value="Unassembled WGS sequence"/>
</dbReference>
<gene>
    <name evidence="1" type="ORF">AK812_SmicGene45030</name>
</gene>
<proteinExistence type="predicted"/>
<keyword evidence="2" id="KW-1185">Reference proteome</keyword>